<evidence type="ECO:0000313" key="3">
    <source>
        <dbReference type="Proteomes" id="UP001501459"/>
    </source>
</evidence>
<accession>A0ABP3J8L8</accession>
<dbReference type="EMBL" id="BAAADM010000054">
    <property type="protein sequence ID" value="GAA0442354.1"/>
    <property type="molecule type" value="Genomic_DNA"/>
</dbReference>
<reference evidence="3" key="1">
    <citation type="journal article" date="2019" name="Int. J. Syst. Evol. Microbiol.">
        <title>The Global Catalogue of Microorganisms (GCM) 10K type strain sequencing project: providing services to taxonomists for standard genome sequencing and annotation.</title>
        <authorList>
            <consortium name="The Broad Institute Genomics Platform"/>
            <consortium name="The Broad Institute Genome Sequencing Center for Infectious Disease"/>
            <person name="Wu L."/>
            <person name="Ma J."/>
        </authorList>
    </citation>
    <scope>NUCLEOTIDE SEQUENCE [LARGE SCALE GENOMIC DNA]</scope>
    <source>
        <strain evidence="3">JCM 12149</strain>
    </source>
</reference>
<dbReference type="SUPFAM" id="SSF56112">
    <property type="entry name" value="Protein kinase-like (PK-like)"/>
    <property type="match status" value="1"/>
</dbReference>
<keyword evidence="2" id="KW-0167">Capsid protein</keyword>
<evidence type="ECO:0000313" key="2">
    <source>
        <dbReference type="EMBL" id="GAA0442354.1"/>
    </source>
</evidence>
<proteinExistence type="predicted"/>
<dbReference type="Gene3D" id="3.30.200.20">
    <property type="entry name" value="Phosphorylase Kinase, domain 1"/>
    <property type="match status" value="1"/>
</dbReference>
<feature type="domain" description="Aminoglycoside phosphotransferase" evidence="1">
    <location>
        <begin position="40"/>
        <end position="267"/>
    </location>
</feature>
<organism evidence="2 3">
    <name type="scientific">Lentibacillus halophilus</name>
    <dbReference type="NCBI Taxonomy" id="295065"/>
    <lineage>
        <taxon>Bacteria</taxon>
        <taxon>Bacillati</taxon>
        <taxon>Bacillota</taxon>
        <taxon>Bacilli</taxon>
        <taxon>Bacillales</taxon>
        <taxon>Bacillaceae</taxon>
        <taxon>Lentibacillus</taxon>
    </lineage>
</organism>
<sequence length="355" mass="42254">MCLTAWASFYLIGKVVTLLVTMIEKVANMYGIYPRYMEQISPRLFKVNDGRYDYALKKSKLTEETIPLWEHVFHQAYKLSLRGVLPVYLTKESNLYASVDGVCYYMMPWMQRSDLNHEQHLRESFNMIGEIHAETRQAQSPNATLVDERFRDYRSQCQNQQQTLLDFVQQFEQNRFMSPFELQVCTDYHVLTHALTELDRQIDRFLDAWEEDHHWNVNLCHGHLQSDHILGRERLCIVNWEDAHYDHAVTDLVPLLQEQVRYYDQSTEKLAQLFSSYEQKNPLTTKEWHFLMIHLLDVSRYIQLVTDYRSAQSRHSMIMQQQKLLHTRRQLQLGLDWSLSANNDSADDQEYPDES</sequence>
<dbReference type="InterPro" id="IPR002575">
    <property type="entry name" value="Aminoglycoside_PTrfase"/>
</dbReference>
<dbReference type="Gene3D" id="3.90.1200.10">
    <property type="match status" value="1"/>
</dbReference>
<keyword evidence="2" id="KW-0946">Virion</keyword>
<dbReference type="RefSeq" id="WP_343752638.1">
    <property type="nucleotide sequence ID" value="NZ_BAAADM010000054.1"/>
</dbReference>
<dbReference type="InterPro" id="IPR011009">
    <property type="entry name" value="Kinase-like_dom_sf"/>
</dbReference>
<evidence type="ECO:0000259" key="1">
    <source>
        <dbReference type="Pfam" id="PF01636"/>
    </source>
</evidence>
<gene>
    <name evidence="2" type="primary">ysxE</name>
    <name evidence="2" type="ORF">GCM10008983_19260</name>
</gene>
<dbReference type="Proteomes" id="UP001501459">
    <property type="component" value="Unassembled WGS sequence"/>
</dbReference>
<dbReference type="InterPro" id="IPR047175">
    <property type="entry name" value="CotS-like"/>
</dbReference>
<dbReference type="Pfam" id="PF01636">
    <property type="entry name" value="APH"/>
    <property type="match status" value="1"/>
</dbReference>
<name>A0ABP3J8L8_9BACI</name>
<protein>
    <submittedName>
        <fullName evidence="2">Spore coat protein YsxE</fullName>
    </submittedName>
</protein>
<dbReference type="PANTHER" id="PTHR39179:SF3">
    <property type="entry name" value="COTS-RELATED PROTEIN"/>
    <property type="match status" value="1"/>
</dbReference>
<comment type="caution">
    <text evidence="2">The sequence shown here is derived from an EMBL/GenBank/DDBJ whole genome shotgun (WGS) entry which is preliminary data.</text>
</comment>
<keyword evidence="3" id="KW-1185">Reference proteome</keyword>
<dbReference type="PANTHER" id="PTHR39179">
    <property type="entry name" value="SPORE COAT PROTEIN I"/>
    <property type="match status" value="1"/>
</dbReference>